<gene>
    <name evidence="2" type="ORF">LCGC14_0018520</name>
</gene>
<evidence type="ECO:0000313" key="2">
    <source>
        <dbReference type="EMBL" id="KKO11371.1"/>
    </source>
</evidence>
<dbReference type="InterPro" id="IPR002105">
    <property type="entry name" value="Dockerin_1_rpt"/>
</dbReference>
<dbReference type="GO" id="GO:0000272">
    <property type="term" value="P:polysaccharide catabolic process"/>
    <property type="evidence" value="ECO:0007669"/>
    <property type="project" value="InterPro"/>
</dbReference>
<dbReference type="Pfam" id="PF07589">
    <property type="entry name" value="PEP-CTERM"/>
    <property type="match status" value="1"/>
</dbReference>
<dbReference type="Gene3D" id="1.10.1330.10">
    <property type="entry name" value="Dockerin domain"/>
    <property type="match status" value="1"/>
</dbReference>
<sequence length="423" mass="44937">MLKSTNNVACAILACLAITAITSTAAGAVQYGVVGGGIHVQYGPQDTSGNYMGIVSESYDAYSDNGWYDTFPADISTAPNGEEGHVLLALNPYTGEVWTDVPLTHQAYNPSGTYSGHSPGVMISGPSGLPDDPGTPDVDESLVYSDWVSNLIVPSTGYLEDAIYVTAQRIPGVQDNGGTYVTTSPDGGILADPFWFPEPADPIYLSQGQEVVESGGNVFLEEVIGRICAFDWLGWRGGWGSYNGTLGFEMDGIKGWIKFNYSGNRSGVRLTEYYFDLLTVGDFDGDGDVDADDIDMLCDNLGDPAFDLDDDGDADEDDMIFLITNLVELQDGSGRVGTKRGDFNLDGFVDGTDLALMKTAFGQPGQNYADGNANCDAFVDGTDLAILKTNFGFIADPPVPEPATLSLLALGATGLAAKRRRKS</sequence>
<comment type="caution">
    <text evidence="2">The sequence shown here is derived from an EMBL/GenBank/DDBJ whole genome shotgun (WGS) entry which is preliminary data.</text>
</comment>
<reference evidence="2" key="1">
    <citation type="journal article" date="2015" name="Nature">
        <title>Complex archaea that bridge the gap between prokaryotes and eukaryotes.</title>
        <authorList>
            <person name="Spang A."/>
            <person name="Saw J.H."/>
            <person name="Jorgensen S.L."/>
            <person name="Zaremba-Niedzwiedzka K."/>
            <person name="Martijn J."/>
            <person name="Lind A.E."/>
            <person name="van Eijk R."/>
            <person name="Schleper C."/>
            <person name="Guy L."/>
            <person name="Ettema T.J."/>
        </authorList>
    </citation>
    <scope>NUCLEOTIDE SEQUENCE</scope>
</reference>
<dbReference type="Pfam" id="PF00404">
    <property type="entry name" value="Dockerin_1"/>
    <property type="match status" value="1"/>
</dbReference>
<dbReference type="InterPro" id="IPR013424">
    <property type="entry name" value="Ice-binding_C"/>
</dbReference>
<dbReference type="SUPFAM" id="SSF63446">
    <property type="entry name" value="Type I dockerin domain"/>
    <property type="match status" value="1"/>
</dbReference>
<dbReference type="PROSITE" id="PS00018">
    <property type="entry name" value="EF_HAND_1"/>
    <property type="match status" value="1"/>
</dbReference>
<dbReference type="InterPro" id="IPR036439">
    <property type="entry name" value="Dockerin_dom_sf"/>
</dbReference>
<dbReference type="InterPro" id="IPR018247">
    <property type="entry name" value="EF_Hand_1_Ca_BS"/>
</dbReference>
<evidence type="ECO:0000259" key="1">
    <source>
        <dbReference type="Pfam" id="PF07589"/>
    </source>
</evidence>
<dbReference type="NCBIfam" id="TIGR02595">
    <property type="entry name" value="PEP_CTERM"/>
    <property type="match status" value="1"/>
</dbReference>
<feature type="domain" description="Ice-binding protein C-terminal" evidence="1">
    <location>
        <begin position="398"/>
        <end position="420"/>
    </location>
</feature>
<accession>A0A0F9W256</accession>
<dbReference type="GO" id="GO:0004553">
    <property type="term" value="F:hydrolase activity, hydrolyzing O-glycosyl compounds"/>
    <property type="evidence" value="ECO:0007669"/>
    <property type="project" value="InterPro"/>
</dbReference>
<name>A0A0F9W256_9ZZZZ</name>
<organism evidence="2">
    <name type="scientific">marine sediment metagenome</name>
    <dbReference type="NCBI Taxonomy" id="412755"/>
    <lineage>
        <taxon>unclassified sequences</taxon>
        <taxon>metagenomes</taxon>
        <taxon>ecological metagenomes</taxon>
    </lineage>
</organism>
<dbReference type="AlphaFoldDB" id="A0A0F9W256"/>
<protein>
    <recommendedName>
        <fullName evidence="1">Ice-binding protein C-terminal domain-containing protein</fullName>
    </recommendedName>
</protein>
<proteinExistence type="predicted"/>
<dbReference type="PROSITE" id="PS51257">
    <property type="entry name" value="PROKAR_LIPOPROTEIN"/>
    <property type="match status" value="1"/>
</dbReference>
<dbReference type="EMBL" id="LAZR01000003">
    <property type="protein sequence ID" value="KKO11371.1"/>
    <property type="molecule type" value="Genomic_DNA"/>
</dbReference>